<organism evidence="5 6">
    <name type="scientific">Chelatococcus asaccharovorans</name>
    <dbReference type="NCBI Taxonomy" id="28210"/>
    <lineage>
        <taxon>Bacteria</taxon>
        <taxon>Pseudomonadati</taxon>
        <taxon>Pseudomonadota</taxon>
        <taxon>Alphaproteobacteria</taxon>
        <taxon>Hyphomicrobiales</taxon>
        <taxon>Chelatococcaceae</taxon>
        <taxon>Chelatococcus</taxon>
    </lineage>
</organism>
<evidence type="ECO:0000256" key="1">
    <source>
        <dbReference type="ARBA" id="ARBA00007274"/>
    </source>
</evidence>
<dbReference type="PANTHER" id="PTHR43300:SF11">
    <property type="entry name" value="ACETYLTRANSFERASE RV3034C-RELATED"/>
    <property type="match status" value="1"/>
</dbReference>
<keyword evidence="3" id="KW-0677">Repeat</keyword>
<dbReference type="InterPro" id="IPR011004">
    <property type="entry name" value="Trimer_LpxA-like_sf"/>
</dbReference>
<gene>
    <name evidence="5" type="ORF">C7450_106307</name>
</gene>
<dbReference type="Proteomes" id="UP000248021">
    <property type="component" value="Unassembled WGS sequence"/>
</dbReference>
<dbReference type="InterPro" id="IPR001451">
    <property type="entry name" value="Hexapep"/>
</dbReference>
<dbReference type="GO" id="GO:0016746">
    <property type="term" value="F:acyltransferase activity"/>
    <property type="evidence" value="ECO:0007669"/>
    <property type="project" value="UniProtKB-KW"/>
</dbReference>
<dbReference type="InterPro" id="IPR018357">
    <property type="entry name" value="Hexapep_transf_CS"/>
</dbReference>
<sequence>MRIFERLGMKRNPHNETRLHLDKLVRKHGAAIGPYSYGRPKVRFADWGARLTIGSYCSIADQVEIMLGGNHRADFVSTYPFSAFPAQWPEAPKSLDHQGPAGDVVIGHDVWIGSGALILPGVTIGSGAVIAARAVVSRDVPPYAVVGGVPARLIRKRFDDAAIAALLDCAWWELPRHDVAALIPLLQSGDVAAVITAVKSLRIEDPAAGRG</sequence>
<dbReference type="Pfam" id="PF00132">
    <property type="entry name" value="Hexapep"/>
    <property type="match status" value="1"/>
</dbReference>
<name>A0A2V3U590_9HYPH</name>
<dbReference type="SUPFAM" id="SSF51161">
    <property type="entry name" value="Trimeric LpxA-like enzymes"/>
    <property type="match status" value="1"/>
</dbReference>
<reference evidence="5 6" key="1">
    <citation type="submission" date="2018-05" db="EMBL/GenBank/DDBJ databases">
        <title>Genomic Encyclopedia of Type Strains, Phase IV (KMG-IV): sequencing the most valuable type-strain genomes for metagenomic binning, comparative biology and taxonomic classification.</title>
        <authorList>
            <person name="Goeker M."/>
        </authorList>
    </citation>
    <scope>NUCLEOTIDE SEQUENCE [LARGE SCALE GENOMIC DNA]</scope>
    <source>
        <strain evidence="5 6">DSM 6462</strain>
    </source>
</reference>
<dbReference type="InterPro" id="IPR050179">
    <property type="entry name" value="Trans_hexapeptide_repeat"/>
</dbReference>
<dbReference type="OrthoDB" id="9815592at2"/>
<dbReference type="Gene3D" id="2.160.10.10">
    <property type="entry name" value="Hexapeptide repeat proteins"/>
    <property type="match status" value="1"/>
</dbReference>
<accession>A0A2V3U590</accession>
<protein>
    <submittedName>
        <fullName evidence="5">Acetyltransferase-like isoleucine patch superfamily enzyme</fullName>
    </submittedName>
</protein>
<evidence type="ECO:0000256" key="3">
    <source>
        <dbReference type="ARBA" id="ARBA00022737"/>
    </source>
</evidence>
<comment type="caution">
    <text evidence="5">The sequence shown here is derived from an EMBL/GenBank/DDBJ whole genome shotgun (WGS) entry which is preliminary data.</text>
</comment>
<evidence type="ECO:0000256" key="4">
    <source>
        <dbReference type="ARBA" id="ARBA00023315"/>
    </source>
</evidence>
<dbReference type="EMBL" id="QJJK01000006">
    <property type="protein sequence ID" value="PXW58131.1"/>
    <property type="molecule type" value="Genomic_DNA"/>
</dbReference>
<evidence type="ECO:0000313" key="5">
    <source>
        <dbReference type="EMBL" id="PXW58131.1"/>
    </source>
</evidence>
<dbReference type="PROSITE" id="PS00101">
    <property type="entry name" value="HEXAPEP_TRANSFERASES"/>
    <property type="match status" value="1"/>
</dbReference>
<evidence type="ECO:0000313" key="6">
    <source>
        <dbReference type="Proteomes" id="UP000248021"/>
    </source>
</evidence>
<keyword evidence="6" id="KW-1185">Reference proteome</keyword>
<comment type="similarity">
    <text evidence="1">Belongs to the transferase hexapeptide repeat family.</text>
</comment>
<dbReference type="PANTHER" id="PTHR43300">
    <property type="entry name" value="ACETYLTRANSFERASE"/>
    <property type="match status" value="1"/>
</dbReference>
<proteinExistence type="inferred from homology"/>
<keyword evidence="4" id="KW-0012">Acyltransferase</keyword>
<evidence type="ECO:0000256" key="2">
    <source>
        <dbReference type="ARBA" id="ARBA00022679"/>
    </source>
</evidence>
<dbReference type="AlphaFoldDB" id="A0A2V3U590"/>
<keyword evidence="2 5" id="KW-0808">Transferase</keyword>
<dbReference type="CDD" id="cd03349">
    <property type="entry name" value="LbH_XAT"/>
    <property type="match status" value="1"/>
</dbReference>